<reference evidence="6" key="1">
    <citation type="submission" date="2014-03" db="EMBL/GenBank/DDBJ databases">
        <title>The sialotranscriptome of Amblyomma triste, Amblyomma parvum and Amblyomma cajennense ticks, uncovered by 454-based RNA-seq.</title>
        <authorList>
            <person name="Garcia G.R."/>
            <person name="Gardinassi L.G."/>
            <person name="Ribeiro J.M."/>
            <person name="Anatriello E."/>
            <person name="Ferreira B.R."/>
            <person name="Moreira H.N."/>
            <person name="Mafra C."/>
            <person name="Olegario M.M."/>
            <person name="Szabo P.J."/>
            <person name="Miranda-Santos I.K."/>
            <person name="Maruyama S.R."/>
        </authorList>
    </citation>
    <scope>NUCLEOTIDE SEQUENCE</scope>
    <source>
        <strain evidence="6">Mato Grasso do Sul</strain>
        <tissue evidence="6">Salivary glands</tissue>
    </source>
</reference>
<dbReference type="PROSITE" id="PS51162">
    <property type="entry name" value="THYROGLOBULIN_1_2"/>
    <property type="match status" value="2"/>
</dbReference>
<feature type="disulfide bond" evidence="2">
    <location>
        <begin position="75"/>
        <end position="95"/>
    </location>
</feature>
<accession>A0A023GEC4</accession>
<feature type="domain" description="Thyroglobulin type-1" evidence="5">
    <location>
        <begin position="105"/>
        <end position="161"/>
    </location>
</feature>
<protein>
    <recommendedName>
        <fullName evidence="5">Thyroglobulin type-1 domain-containing protein</fullName>
    </recommendedName>
</protein>
<keyword evidence="4" id="KW-0732">Signal</keyword>
<feature type="compositionally biased region" description="Basic and acidic residues" evidence="3">
    <location>
        <begin position="197"/>
        <end position="216"/>
    </location>
</feature>
<dbReference type="Pfam" id="PF00086">
    <property type="entry name" value="Thyroglobulin_1"/>
    <property type="match status" value="2"/>
</dbReference>
<comment type="caution">
    <text evidence="2">Lacks conserved residue(s) required for the propagation of feature annotation.</text>
</comment>
<evidence type="ECO:0000256" key="1">
    <source>
        <dbReference type="ARBA" id="ARBA00023157"/>
    </source>
</evidence>
<feature type="compositionally biased region" description="Polar residues" evidence="3">
    <location>
        <begin position="221"/>
        <end position="233"/>
    </location>
</feature>
<dbReference type="AlphaFoldDB" id="A0A023GEC4"/>
<evidence type="ECO:0000256" key="3">
    <source>
        <dbReference type="SAM" id="MobiDB-lite"/>
    </source>
</evidence>
<sequence>MLRTAPCIIAIFALVSCIYCATTRETDCQRRRRTEQRVTRNLTGLLVPECDENGEYLAIQCFGQTVGGGRPFCACYDREFGQIRGPSRHLKSCNCIRKHHEWEHTRGHQRENEPRCNATSGEFNAVQCSNSEHWCVDRDSGVLLGEKRPGGCTSDISEESCGIGGDHHGHGAGRGDPAYRGGSSQHDDGAHQGGSARHAEGSDTESTSRYEDDTAHHGTRARQNGSQSHSRSS</sequence>
<evidence type="ECO:0000256" key="4">
    <source>
        <dbReference type="SAM" id="SignalP"/>
    </source>
</evidence>
<dbReference type="PROSITE" id="PS51257">
    <property type="entry name" value="PROKAR_LIPOPROTEIN"/>
    <property type="match status" value="1"/>
</dbReference>
<evidence type="ECO:0000259" key="5">
    <source>
        <dbReference type="PROSITE" id="PS51162"/>
    </source>
</evidence>
<dbReference type="InterPro" id="IPR000716">
    <property type="entry name" value="Thyroglobulin_1"/>
</dbReference>
<organism evidence="6">
    <name type="scientific">Amblyomma triste</name>
    <name type="common">Neotropical tick</name>
    <dbReference type="NCBI Taxonomy" id="251400"/>
    <lineage>
        <taxon>Eukaryota</taxon>
        <taxon>Metazoa</taxon>
        <taxon>Ecdysozoa</taxon>
        <taxon>Arthropoda</taxon>
        <taxon>Chelicerata</taxon>
        <taxon>Arachnida</taxon>
        <taxon>Acari</taxon>
        <taxon>Parasitiformes</taxon>
        <taxon>Ixodida</taxon>
        <taxon>Ixodoidea</taxon>
        <taxon>Ixodidae</taxon>
        <taxon>Amblyomminae</taxon>
        <taxon>Amblyomma</taxon>
    </lineage>
</organism>
<evidence type="ECO:0000256" key="2">
    <source>
        <dbReference type="PROSITE-ProRule" id="PRU00500"/>
    </source>
</evidence>
<dbReference type="SUPFAM" id="SSF57610">
    <property type="entry name" value="Thyroglobulin type-1 domain"/>
    <property type="match status" value="2"/>
</dbReference>
<dbReference type="EMBL" id="GBBM01004308">
    <property type="protein sequence ID" value="JAC31110.1"/>
    <property type="molecule type" value="mRNA"/>
</dbReference>
<name>A0A023GEC4_AMBTT</name>
<proteinExistence type="evidence at transcript level"/>
<feature type="signal peptide" evidence="4">
    <location>
        <begin position="1"/>
        <end position="20"/>
    </location>
</feature>
<feature type="chain" id="PRO_5001521090" description="Thyroglobulin type-1 domain-containing protein" evidence="4">
    <location>
        <begin position="21"/>
        <end position="233"/>
    </location>
</feature>
<feature type="region of interest" description="Disordered" evidence="3">
    <location>
        <begin position="163"/>
        <end position="233"/>
    </location>
</feature>
<dbReference type="InterPro" id="IPR036857">
    <property type="entry name" value="Thyroglobulin_1_sf"/>
</dbReference>
<keyword evidence="1 2" id="KW-1015">Disulfide bond</keyword>
<evidence type="ECO:0000313" key="6">
    <source>
        <dbReference type="EMBL" id="JAC31110.1"/>
    </source>
</evidence>
<feature type="domain" description="Thyroglobulin type-1" evidence="5">
    <location>
        <begin position="25"/>
        <end position="95"/>
    </location>
</feature>
<dbReference type="Gene3D" id="4.10.800.10">
    <property type="entry name" value="Thyroglobulin type-1"/>
    <property type="match status" value="2"/>
</dbReference>